<dbReference type="InterPro" id="IPR004646">
    <property type="entry name" value="Fe-S_hydro-lyase_TtdA-typ_cat"/>
</dbReference>
<dbReference type="GO" id="GO:0051539">
    <property type="term" value="F:4 iron, 4 sulfur cluster binding"/>
    <property type="evidence" value="ECO:0007669"/>
    <property type="project" value="UniProtKB-KW"/>
</dbReference>
<comment type="similarity">
    <text evidence="1">Belongs to the class-I fumarase family.</text>
</comment>
<dbReference type="PATRIC" id="fig|93466.3.peg.756"/>
<keyword evidence="6" id="KW-0456">Lyase</keyword>
<keyword evidence="3" id="KW-0479">Metal-binding</keyword>
<dbReference type="EMBL" id="CP011393">
    <property type="protein sequence ID" value="ANE41160.1"/>
    <property type="molecule type" value="Genomic_DNA"/>
</dbReference>
<dbReference type="GO" id="GO:0046872">
    <property type="term" value="F:metal ion binding"/>
    <property type="evidence" value="ECO:0007669"/>
    <property type="project" value="UniProtKB-KW"/>
</dbReference>
<dbReference type="Pfam" id="PF05681">
    <property type="entry name" value="Fumerase"/>
    <property type="match status" value="1"/>
</dbReference>
<gene>
    <name evidence="8" type="ORF">JM64_03510</name>
</gene>
<feature type="domain" description="Fe-S hydro-lyase tartrate dehydratase alpha-type catalytic" evidence="7">
    <location>
        <begin position="36"/>
        <end position="272"/>
    </location>
</feature>
<organism evidence="8 9">
    <name type="scientific">Fervidobacterium pennivorans</name>
    <dbReference type="NCBI Taxonomy" id="93466"/>
    <lineage>
        <taxon>Bacteria</taxon>
        <taxon>Thermotogati</taxon>
        <taxon>Thermotogota</taxon>
        <taxon>Thermotogae</taxon>
        <taxon>Thermotogales</taxon>
        <taxon>Fervidobacteriaceae</taxon>
        <taxon>Fervidobacterium</taxon>
    </lineage>
</organism>
<dbReference type="GO" id="GO:0016829">
    <property type="term" value="F:lyase activity"/>
    <property type="evidence" value="ECO:0007669"/>
    <property type="project" value="UniProtKB-KW"/>
</dbReference>
<accession>A0A172T2G8</accession>
<evidence type="ECO:0000313" key="8">
    <source>
        <dbReference type="EMBL" id="ANE41160.1"/>
    </source>
</evidence>
<dbReference type="Proteomes" id="UP000077096">
    <property type="component" value="Chromosome"/>
</dbReference>
<evidence type="ECO:0000259" key="7">
    <source>
        <dbReference type="Pfam" id="PF05681"/>
    </source>
</evidence>
<dbReference type="InterPro" id="IPR051208">
    <property type="entry name" value="Class-I_Fumarase/Tartrate_DH"/>
</dbReference>
<proteinExistence type="inferred from homology"/>
<evidence type="ECO:0000256" key="4">
    <source>
        <dbReference type="ARBA" id="ARBA00023004"/>
    </source>
</evidence>
<dbReference type="KEGG" id="fng:JM64_03510"/>
<dbReference type="OrthoDB" id="9798978at2"/>
<evidence type="ECO:0000256" key="2">
    <source>
        <dbReference type="ARBA" id="ARBA00022485"/>
    </source>
</evidence>
<evidence type="ECO:0000313" key="9">
    <source>
        <dbReference type="Proteomes" id="UP000077096"/>
    </source>
</evidence>
<dbReference type="NCBIfam" id="TIGR00722">
    <property type="entry name" value="ttdA_fumA_fumB"/>
    <property type="match status" value="1"/>
</dbReference>
<evidence type="ECO:0000256" key="6">
    <source>
        <dbReference type="ARBA" id="ARBA00023239"/>
    </source>
</evidence>
<keyword evidence="2" id="KW-0004">4Fe-4S</keyword>
<sequence length="277" mass="31365">MKIIRSRTVYEEVQEKLEEINTNLNSKIQQLFENYTGPFANEIRENTKTAREKKLPLCQDTGIVEFFVFKPYDLSFEEPLHRTLYRVVKDTYEKNGYRKSTVLNPLYSRINKMDNLPAIIHEFEIETSDELEIWMIAKGGGSENLSALYMIPPSSTEDDVINIVVQHILKNGPNACPPINVGIGIGGTADMAILISRLALFTDEYFPKLPYLESYDDLAKKLHLLINELRIGVQALGFGPTCQSVKVYAYPTHIATLPIAISVDCYLSRTGRVIING</sequence>
<name>A0A172T2G8_FERPE</name>
<keyword evidence="4" id="KW-0408">Iron</keyword>
<dbReference type="AlphaFoldDB" id="A0A172T2G8"/>
<evidence type="ECO:0000256" key="3">
    <source>
        <dbReference type="ARBA" id="ARBA00022723"/>
    </source>
</evidence>
<dbReference type="PANTHER" id="PTHR30389">
    <property type="entry name" value="FUMARATE HYDRATASE-RELATED"/>
    <property type="match status" value="1"/>
</dbReference>
<reference evidence="8 9" key="1">
    <citation type="submission" date="2014-08" db="EMBL/GenBank/DDBJ databases">
        <title>Fervidobacterium pennivorans DYC genome.</title>
        <authorList>
            <person name="Wushke S."/>
        </authorList>
    </citation>
    <scope>NUCLEOTIDE SEQUENCE [LARGE SCALE GENOMIC DNA]</scope>
    <source>
        <strain evidence="8 9">DYC</strain>
    </source>
</reference>
<evidence type="ECO:0000256" key="1">
    <source>
        <dbReference type="ARBA" id="ARBA00008876"/>
    </source>
</evidence>
<evidence type="ECO:0000256" key="5">
    <source>
        <dbReference type="ARBA" id="ARBA00023014"/>
    </source>
</evidence>
<dbReference type="PANTHER" id="PTHR30389:SF17">
    <property type="entry name" value="L(+)-TARTRATE DEHYDRATASE SUBUNIT ALPHA-RELATED"/>
    <property type="match status" value="1"/>
</dbReference>
<keyword evidence="5" id="KW-0411">Iron-sulfur</keyword>
<protein>
    <submittedName>
        <fullName evidence="8">Fumarate hydratase</fullName>
    </submittedName>
</protein>